<evidence type="ECO:0000313" key="2">
    <source>
        <dbReference type="Proteomes" id="UP000627838"/>
    </source>
</evidence>
<dbReference type="Proteomes" id="UP000627838">
    <property type="component" value="Unassembled WGS sequence"/>
</dbReference>
<evidence type="ECO:0000313" key="1">
    <source>
        <dbReference type="EMBL" id="MBE1535475.1"/>
    </source>
</evidence>
<comment type="caution">
    <text evidence="1">The sequence shown here is derived from an EMBL/GenBank/DDBJ whole genome shotgun (WGS) entry which is preliminary data.</text>
</comment>
<reference evidence="1 2" key="1">
    <citation type="submission" date="2020-10" db="EMBL/GenBank/DDBJ databases">
        <title>Sequencing the genomes of 1000 actinobacteria strains.</title>
        <authorList>
            <person name="Klenk H.-P."/>
        </authorList>
    </citation>
    <scope>NUCLEOTIDE SEQUENCE [LARGE SCALE GENOMIC DNA]</scope>
    <source>
        <strain evidence="1 2">DSM 46744</strain>
    </source>
</reference>
<sequence>MIYLDVKKPGRIPDGGWRVHGRSPERVLTENAEKHRTSRAFRQVCAELGVRQSTVPELALTKFRLVPGLKAGRPPMSATGIACRGPGS</sequence>
<gene>
    <name evidence="1" type="ORF">H4W34_005308</name>
</gene>
<organism evidence="1 2">
    <name type="scientific">Actinomadura algeriensis</name>
    <dbReference type="NCBI Taxonomy" id="1679523"/>
    <lineage>
        <taxon>Bacteria</taxon>
        <taxon>Bacillati</taxon>
        <taxon>Actinomycetota</taxon>
        <taxon>Actinomycetes</taxon>
        <taxon>Streptosporangiales</taxon>
        <taxon>Thermomonosporaceae</taxon>
        <taxon>Actinomadura</taxon>
    </lineage>
</organism>
<proteinExistence type="predicted"/>
<name>A0ABR9JY29_9ACTN</name>
<keyword evidence="2" id="KW-1185">Reference proteome</keyword>
<protein>
    <submittedName>
        <fullName evidence="1">Uncharacterized protein</fullName>
    </submittedName>
</protein>
<dbReference type="RefSeq" id="WP_192764728.1">
    <property type="nucleotide sequence ID" value="NZ_JADBDZ010000001.1"/>
</dbReference>
<dbReference type="EMBL" id="JADBDZ010000001">
    <property type="protein sequence ID" value="MBE1535475.1"/>
    <property type="molecule type" value="Genomic_DNA"/>
</dbReference>
<accession>A0ABR9JY29</accession>